<dbReference type="EMBL" id="VSRR010040364">
    <property type="protein sequence ID" value="MPC75097.1"/>
    <property type="molecule type" value="Genomic_DNA"/>
</dbReference>
<accession>A0A5B7I0W9</accession>
<keyword evidence="3" id="KW-0862">Zinc</keyword>
<dbReference type="Pfam" id="PF02892">
    <property type="entry name" value="zf-BED"/>
    <property type="match status" value="1"/>
</dbReference>
<protein>
    <recommendedName>
        <fullName evidence="4">BED-type domain-containing protein</fullName>
    </recommendedName>
</protein>
<keyword evidence="1" id="KW-0479">Metal-binding</keyword>
<sequence length="104" mass="12025">MSKSSDLAQCLLCKKDYSRKGRGMTSFKNHLKSVHKEQFDELMAKKRKKLEEKVNIEETPLQKPKTDAKQRNVAEYFQNVELWDASNPKAKKLDKCLAENVSHG</sequence>
<keyword evidence="2" id="KW-0863">Zinc-finger</keyword>
<organism evidence="5 6">
    <name type="scientific">Portunus trituberculatus</name>
    <name type="common">Swimming crab</name>
    <name type="synonym">Neptunus trituberculatus</name>
    <dbReference type="NCBI Taxonomy" id="210409"/>
    <lineage>
        <taxon>Eukaryota</taxon>
        <taxon>Metazoa</taxon>
        <taxon>Ecdysozoa</taxon>
        <taxon>Arthropoda</taxon>
        <taxon>Crustacea</taxon>
        <taxon>Multicrustacea</taxon>
        <taxon>Malacostraca</taxon>
        <taxon>Eumalacostraca</taxon>
        <taxon>Eucarida</taxon>
        <taxon>Decapoda</taxon>
        <taxon>Pleocyemata</taxon>
        <taxon>Brachyura</taxon>
        <taxon>Eubrachyura</taxon>
        <taxon>Portunoidea</taxon>
        <taxon>Portunidae</taxon>
        <taxon>Portuninae</taxon>
        <taxon>Portunus</taxon>
    </lineage>
</organism>
<evidence type="ECO:0000313" key="5">
    <source>
        <dbReference type="EMBL" id="MPC75097.1"/>
    </source>
</evidence>
<keyword evidence="6" id="KW-1185">Reference proteome</keyword>
<dbReference type="AlphaFoldDB" id="A0A5B7I0W9"/>
<dbReference type="GO" id="GO:0008270">
    <property type="term" value="F:zinc ion binding"/>
    <property type="evidence" value="ECO:0007669"/>
    <property type="project" value="UniProtKB-KW"/>
</dbReference>
<evidence type="ECO:0000256" key="3">
    <source>
        <dbReference type="ARBA" id="ARBA00022833"/>
    </source>
</evidence>
<comment type="caution">
    <text evidence="5">The sequence shown here is derived from an EMBL/GenBank/DDBJ whole genome shotgun (WGS) entry which is preliminary data.</text>
</comment>
<dbReference type="Proteomes" id="UP000324222">
    <property type="component" value="Unassembled WGS sequence"/>
</dbReference>
<evidence type="ECO:0000256" key="2">
    <source>
        <dbReference type="ARBA" id="ARBA00022771"/>
    </source>
</evidence>
<dbReference type="GO" id="GO:0003677">
    <property type="term" value="F:DNA binding"/>
    <property type="evidence" value="ECO:0007669"/>
    <property type="project" value="InterPro"/>
</dbReference>
<feature type="domain" description="BED-type" evidence="4">
    <location>
        <begin position="5"/>
        <end position="36"/>
    </location>
</feature>
<proteinExistence type="predicted"/>
<reference evidence="5 6" key="1">
    <citation type="submission" date="2019-05" db="EMBL/GenBank/DDBJ databases">
        <title>Another draft genome of Portunus trituberculatus and its Hox gene families provides insights of decapod evolution.</title>
        <authorList>
            <person name="Jeong J.-H."/>
            <person name="Song I."/>
            <person name="Kim S."/>
            <person name="Choi T."/>
            <person name="Kim D."/>
            <person name="Ryu S."/>
            <person name="Kim W."/>
        </authorList>
    </citation>
    <scope>NUCLEOTIDE SEQUENCE [LARGE SCALE GENOMIC DNA]</scope>
    <source>
        <tissue evidence="5">Muscle</tissue>
    </source>
</reference>
<evidence type="ECO:0000259" key="4">
    <source>
        <dbReference type="Pfam" id="PF02892"/>
    </source>
</evidence>
<gene>
    <name evidence="5" type="ORF">E2C01_069482</name>
</gene>
<evidence type="ECO:0000256" key="1">
    <source>
        <dbReference type="ARBA" id="ARBA00022723"/>
    </source>
</evidence>
<evidence type="ECO:0000313" key="6">
    <source>
        <dbReference type="Proteomes" id="UP000324222"/>
    </source>
</evidence>
<name>A0A5B7I0W9_PORTR</name>
<dbReference type="InterPro" id="IPR003656">
    <property type="entry name" value="Znf_BED"/>
</dbReference>